<accession>A0A8X7UDW7</accession>
<dbReference type="OrthoDB" id="10281469at2759"/>
<dbReference type="AlphaFoldDB" id="A0A8X7UDW7"/>
<reference evidence="1 2" key="1">
    <citation type="submission" date="2020-02" db="EMBL/GenBank/DDBJ databases">
        <authorList>
            <person name="Ma Q."/>
            <person name="Huang Y."/>
            <person name="Song X."/>
            <person name="Pei D."/>
        </authorList>
    </citation>
    <scope>NUCLEOTIDE SEQUENCE [LARGE SCALE GENOMIC DNA]</scope>
    <source>
        <strain evidence="1">Sxm20200214</strain>
        <tissue evidence="1">Leaf</tissue>
    </source>
</reference>
<evidence type="ECO:0000313" key="1">
    <source>
        <dbReference type="EMBL" id="KAG2272406.1"/>
    </source>
</evidence>
<dbReference type="EMBL" id="JAAMPC010000013">
    <property type="protein sequence ID" value="KAG2272406.1"/>
    <property type="molecule type" value="Genomic_DNA"/>
</dbReference>
<organism evidence="1 2">
    <name type="scientific">Brassica carinata</name>
    <name type="common">Ethiopian mustard</name>
    <name type="synonym">Abyssinian cabbage</name>
    <dbReference type="NCBI Taxonomy" id="52824"/>
    <lineage>
        <taxon>Eukaryota</taxon>
        <taxon>Viridiplantae</taxon>
        <taxon>Streptophyta</taxon>
        <taxon>Embryophyta</taxon>
        <taxon>Tracheophyta</taxon>
        <taxon>Spermatophyta</taxon>
        <taxon>Magnoliopsida</taxon>
        <taxon>eudicotyledons</taxon>
        <taxon>Gunneridae</taxon>
        <taxon>Pentapetalae</taxon>
        <taxon>rosids</taxon>
        <taxon>malvids</taxon>
        <taxon>Brassicales</taxon>
        <taxon>Brassicaceae</taxon>
        <taxon>Brassiceae</taxon>
        <taxon>Brassica</taxon>
    </lineage>
</organism>
<comment type="caution">
    <text evidence="1">The sequence shown here is derived from an EMBL/GenBank/DDBJ whole genome shotgun (WGS) entry which is preliminary data.</text>
</comment>
<evidence type="ECO:0000313" key="2">
    <source>
        <dbReference type="Proteomes" id="UP000886595"/>
    </source>
</evidence>
<gene>
    <name evidence="1" type="ORF">Bca52824_066961</name>
</gene>
<protein>
    <submittedName>
        <fullName evidence="1">Uncharacterized protein</fullName>
    </submittedName>
</protein>
<name>A0A8X7UDW7_BRACI</name>
<sequence length="82" mass="9631">MKTVRPDEFASRHTEDSIRSIASRSDDQMSFLLSTIDQIDEVKFVDTLGIYRFFVKYFADCLLMEQEETTNIYNKLGFDFSL</sequence>
<keyword evidence="2" id="KW-1185">Reference proteome</keyword>
<proteinExistence type="predicted"/>
<dbReference type="Proteomes" id="UP000886595">
    <property type="component" value="Unassembled WGS sequence"/>
</dbReference>